<dbReference type="GO" id="GO:0004497">
    <property type="term" value="F:monooxygenase activity"/>
    <property type="evidence" value="ECO:0007669"/>
    <property type="project" value="UniProtKB-ARBA"/>
</dbReference>
<accession>A0A0A6VVQ1</accession>
<proteinExistence type="predicted"/>
<dbReference type="PROSITE" id="PS51318">
    <property type="entry name" value="TAT"/>
    <property type="match status" value="1"/>
</dbReference>
<evidence type="ECO:0000313" key="12">
    <source>
        <dbReference type="EMBL" id="KHD98686.1"/>
    </source>
</evidence>
<dbReference type="GO" id="GO:0016020">
    <property type="term" value="C:membrane"/>
    <property type="evidence" value="ECO:0007669"/>
    <property type="project" value="InterPro"/>
</dbReference>
<organism evidence="12 13">
    <name type="scientific">Kocuria rosea subsp. polaris</name>
    <dbReference type="NCBI Taxonomy" id="136273"/>
    <lineage>
        <taxon>Bacteria</taxon>
        <taxon>Bacillati</taxon>
        <taxon>Actinomycetota</taxon>
        <taxon>Actinomycetes</taxon>
        <taxon>Micrococcales</taxon>
        <taxon>Micrococcaceae</taxon>
        <taxon>Kocuria</taxon>
    </lineage>
</organism>
<keyword evidence="5" id="KW-0408">Iron</keyword>
<feature type="domain" description="Rieske" evidence="11">
    <location>
        <begin position="51"/>
        <end position="144"/>
    </location>
</feature>
<evidence type="ECO:0000256" key="9">
    <source>
        <dbReference type="ARBA" id="ARBA00034078"/>
    </source>
</evidence>
<comment type="caution">
    <text evidence="12">The sequence shown here is derived from an EMBL/GenBank/DDBJ whole genome shotgun (WGS) entry which is preliminary data.</text>
</comment>
<dbReference type="InterPro" id="IPR036922">
    <property type="entry name" value="Rieske_2Fe-2S_sf"/>
</dbReference>
<dbReference type="InterPro" id="IPR005805">
    <property type="entry name" value="Rieske_Fe-S_prot_C"/>
</dbReference>
<dbReference type="GO" id="GO:0046872">
    <property type="term" value="F:metal ion binding"/>
    <property type="evidence" value="ECO:0007669"/>
    <property type="project" value="UniProtKB-KW"/>
</dbReference>
<evidence type="ECO:0000256" key="2">
    <source>
        <dbReference type="ARBA" id="ARBA00015816"/>
    </source>
</evidence>
<evidence type="ECO:0000256" key="10">
    <source>
        <dbReference type="SAM" id="MobiDB-lite"/>
    </source>
</evidence>
<protein>
    <recommendedName>
        <fullName evidence="2">Cytochrome bc1 complex Rieske iron-sulfur subunit</fullName>
    </recommendedName>
    <alternativeName>
        <fullName evidence="8">Cytochrome bc1 reductase complex subunit QcrA</fullName>
    </alternativeName>
</protein>
<dbReference type="PANTHER" id="PTHR10134">
    <property type="entry name" value="CYTOCHROME B-C1 COMPLEX SUBUNIT RIESKE, MITOCHONDRIAL"/>
    <property type="match status" value="1"/>
</dbReference>
<name>A0A0A6VVQ1_KOCRO</name>
<comment type="cofactor">
    <cofactor evidence="9">
        <name>[2Fe-2S] cluster</name>
        <dbReference type="ChEBI" id="CHEBI:190135"/>
    </cofactor>
</comment>
<dbReference type="GO" id="GO:0016705">
    <property type="term" value="F:oxidoreductase activity, acting on paired donors, with incorporation or reduction of molecular oxygen"/>
    <property type="evidence" value="ECO:0007669"/>
    <property type="project" value="UniProtKB-ARBA"/>
</dbReference>
<dbReference type="Pfam" id="PF00355">
    <property type="entry name" value="Rieske"/>
    <property type="match status" value="1"/>
</dbReference>
<dbReference type="AlphaFoldDB" id="A0A0A6VVQ1"/>
<evidence type="ECO:0000259" key="11">
    <source>
        <dbReference type="PROSITE" id="PS51296"/>
    </source>
</evidence>
<evidence type="ECO:0000313" key="13">
    <source>
        <dbReference type="Proteomes" id="UP000030466"/>
    </source>
</evidence>
<dbReference type="Gene3D" id="2.102.10.10">
    <property type="entry name" value="Rieske [2Fe-2S] iron-sulphur domain"/>
    <property type="match status" value="1"/>
</dbReference>
<dbReference type="InterPro" id="IPR014349">
    <property type="entry name" value="Rieske_Fe-S_prot"/>
</dbReference>
<evidence type="ECO:0000256" key="6">
    <source>
        <dbReference type="ARBA" id="ARBA00023014"/>
    </source>
</evidence>
<keyword evidence="13" id="KW-1185">Reference proteome</keyword>
<dbReference type="GO" id="GO:0051537">
    <property type="term" value="F:2 iron, 2 sulfur cluster binding"/>
    <property type="evidence" value="ECO:0007669"/>
    <property type="project" value="UniProtKB-KW"/>
</dbReference>
<evidence type="ECO:0000256" key="7">
    <source>
        <dbReference type="ARBA" id="ARBA00023157"/>
    </source>
</evidence>
<dbReference type="RefSeq" id="WP_035924026.1">
    <property type="nucleotide sequence ID" value="NZ_JSUH01000002.1"/>
</dbReference>
<evidence type="ECO:0000256" key="4">
    <source>
        <dbReference type="ARBA" id="ARBA00022723"/>
    </source>
</evidence>
<feature type="compositionally biased region" description="Low complexity" evidence="10">
    <location>
        <begin position="45"/>
        <end position="55"/>
    </location>
</feature>
<evidence type="ECO:0000256" key="8">
    <source>
        <dbReference type="ARBA" id="ARBA00029586"/>
    </source>
</evidence>
<gene>
    <name evidence="12" type="ORF">GY22_03220</name>
</gene>
<sequence length="145" mass="14336">MPERPTTPSAPSRRTVLGLAGAGSTAALTACAGDAPPSTGGGPAPAGSGPVDAGAVEDLPVGSAVKFDRDGVQAVVSRPDPDTVVAFSPVCPHQGCMVAPQEELYVCPCHSSQFDLTTGEVLAGPAESGLEPYPASVADGRILLG</sequence>
<dbReference type="OrthoDB" id="25106at2"/>
<keyword evidence="3" id="KW-0001">2Fe-2S</keyword>
<keyword evidence="4" id="KW-0479">Metal-binding</keyword>
<dbReference type="PRINTS" id="PR00162">
    <property type="entry name" value="RIESKE"/>
</dbReference>
<dbReference type="EMBL" id="JSUH01000002">
    <property type="protein sequence ID" value="KHD98686.1"/>
    <property type="molecule type" value="Genomic_DNA"/>
</dbReference>
<dbReference type="InterPro" id="IPR017941">
    <property type="entry name" value="Rieske_2Fe-2S"/>
</dbReference>
<feature type="region of interest" description="Disordered" evidence="10">
    <location>
        <begin position="30"/>
        <end position="55"/>
    </location>
</feature>
<reference evidence="12 13" key="1">
    <citation type="journal article" date="2003" name="Int. J. Syst. Evol. Microbiol.">
        <title>Kocuria polaris sp. nov., an orange-pigmented psychrophilic bacterium isolated from an Antarctic cyanobacterial mat sample.</title>
        <authorList>
            <person name="Reddy G.S."/>
            <person name="Prakash J.S."/>
            <person name="Prabahar V."/>
            <person name="Matsumoto G.I."/>
            <person name="Stackebrandt E."/>
            <person name="Shivaji S."/>
        </authorList>
    </citation>
    <scope>NUCLEOTIDE SEQUENCE [LARGE SCALE GENOMIC DNA]</scope>
    <source>
        <strain evidence="12 13">CMS 76or</strain>
    </source>
</reference>
<evidence type="ECO:0000256" key="5">
    <source>
        <dbReference type="ARBA" id="ARBA00023004"/>
    </source>
</evidence>
<keyword evidence="6" id="KW-0411">Iron-sulfur</keyword>
<evidence type="ECO:0000256" key="1">
    <source>
        <dbReference type="ARBA" id="ARBA00002494"/>
    </source>
</evidence>
<dbReference type="SUPFAM" id="SSF50022">
    <property type="entry name" value="ISP domain"/>
    <property type="match status" value="1"/>
</dbReference>
<dbReference type="PROSITE" id="PS51257">
    <property type="entry name" value="PROKAR_LIPOPROTEIN"/>
    <property type="match status" value="1"/>
</dbReference>
<dbReference type="InterPro" id="IPR006311">
    <property type="entry name" value="TAT_signal"/>
</dbReference>
<comment type="function">
    <text evidence="1">Iron-sulfur subunit of the cytochrome bc1 complex, an essential component of the respiratory electron transport chain required for ATP synthesis. The bc1 complex catalyzes the oxidation of menaquinol and the reduction of cytochrome c in the respiratory chain. The bc1 complex operates through a Q-cycle mechanism that couples electron transfer to generation of the proton gradient that drives ATP synthesis.</text>
</comment>
<dbReference type="CDD" id="cd03467">
    <property type="entry name" value="Rieske"/>
    <property type="match status" value="1"/>
</dbReference>
<dbReference type="Proteomes" id="UP000030466">
    <property type="component" value="Unassembled WGS sequence"/>
</dbReference>
<evidence type="ECO:0000256" key="3">
    <source>
        <dbReference type="ARBA" id="ARBA00022714"/>
    </source>
</evidence>
<keyword evidence="7" id="KW-1015">Disulfide bond</keyword>
<dbReference type="PROSITE" id="PS51296">
    <property type="entry name" value="RIESKE"/>
    <property type="match status" value="1"/>
</dbReference>